<proteinExistence type="predicted"/>
<organism evidence="1 2">
    <name type="scientific">Nemania bipapillata</name>
    <dbReference type="NCBI Taxonomy" id="110536"/>
    <lineage>
        <taxon>Eukaryota</taxon>
        <taxon>Fungi</taxon>
        <taxon>Dikarya</taxon>
        <taxon>Ascomycota</taxon>
        <taxon>Pezizomycotina</taxon>
        <taxon>Sordariomycetes</taxon>
        <taxon>Xylariomycetidae</taxon>
        <taxon>Xylariales</taxon>
        <taxon>Xylariaceae</taxon>
        <taxon>Nemania</taxon>
    </lineage>
</organism>
<name>A0ACC2HRE1_9PEZI</name>
<dbReference type="EMBL" id="JAPESX010003137">
    <property type="protein sequence ID" value="KAJ8105632.1"/>
    <property type="molecule type" value="Genomic_DNA"/>
</dbReference>
<protein>
    <submittedName>
        <fullName evidence="1">Uncharacterized protein</fullName>
    </submittedName>
</protein>
<accession>A0ACC2HRE1</accession>
<dbReference type="Proteomes" id="UP001153334">
    <property type="component" value="Unassembled WGS sequence"/>
</dbReference>
<sequence length="137" mass="15807">MNTPWNDDRALCDSIYETFYPTKLAPSFAFTGENFDNEMAPEHESAISRAHESASIQSRLTHDMTAANLKRLTNIQICWIEALNMNLEYDSESRVLAVFDQYKWLIDTTNMVKKWQQQQTEQRQGTEGNALPGTRNL</sequence>
<reference evidence="1" key="1">
    <citation type="submission" date="2022-11" db="EMBL/GenBank/DDBJ databases">
        <title>Genome Sequence of Nemania bipapillata.</title>
        <authorList>
            <person name="Buettner E."/>
        </authorList>
    </citation>
    <scope>NUCLEOTIDE SEQUENCE</scope>
    <source>
        <strain evidence="1">CP14</strain>
    </source>
</reference>
<keyword evidence="2" id="KW-1185">Reference proteome</keyword>
<evidence type="ECO:0000313" key="2">
    <source>
        <dbReference type="Proteomes" id="UP001153334"/>
    </source>
</evidence>
<gene>
    <name evidence="1" type="ORF">ONZ43_g7351</name>
</gene>
<comment type="caution">
    <text evidence="1">The sequence shown here is derived from an EMBL/GenBank/DDBJ whole genome shotgun (WGS) entry which is preliminary data.</text>
</comment>
<evidence type="ECO:0000313" key="1">
    <source>
        <dbReference type="EMBL" id="KAJ8105632.1"/>
    </source>
</evidence>